<organism evidence="2 3">
    <name type="scientific">Rhynchosporium secalis</name>
    <name type="common">Barley scald fungus</name>
    <dbReference type="NCBI Taxonomy" id="38038"/>
    <lineage>
        <taxon>Eukaryota</taxon>
        <taxon>Fungi</taxon>
        <taxon>Dikarya</taxon>
        <taxon>Ascomycota</taxon>
        <taxon>Pezizomycotina</taxon>
        <taxon>Leotiomycetes</taxon>
        <taxon>Helotiales</taxon>
        <taxon>Ploettnerulaceae</taxon>
        <taxon>Rhynchosporium</taxon>
    </lineage>
</organism>
<dbReference type="EMBL" id="FJVC01000789">
    <property type="protein sequence ID" value="CZT53485.1"/>
    <property type="molecule type" value="Genomic_DNA"/>
</dbReference>
<keyword evidence="3" id="KW-1185">Reference proteome</keyword>
<name>A0A1E1MWW9_RHYSE</name>
<dbReference type="InterPro" id="IPR036928">
    <property type="entry name" value="AS_sf"/>
</dbReference>
<dbReference type="PANTHER" id="PTHR42678">
    <property type="entry name" value="AMIDASE"/>
    <property type="match status" value="1"/>
</dbReference>
<evidence type="ECO:0000313" key="2">
    <source>
        <dbReference type="EMBL" id="CZT53485.1"/>
    </source>
</evidence>
<dbReference type="PANTHER" id="PTHR42678:SF34">
    <property type="entry name" value="OS04G0183300 PROTEIN"/>
    <property type="match status" value="1"/>
</dbReference>
<feature type="domain" description="Amidase" evidence="1">
    <location>
        <begin position="1"/>
        <end position="42"/>
    </location>
</feature>
<accession>A0A1E1MWW9</accession>
<gene>
    <name evidence="2" type="ORF">RSE6_15075</name>
</gene>
<dbReference type="Gene3D" id="3.90.1300.10">
    <property type="entry name" value="Amidase signature (AS) domain"/>
    <property type="match status" value="2"/>
</dbReference>
<dbReference type="Proteomes" id="UP000177625">
    <property type="component" value="Unassembled WGS sequence"/>
</dbReference>
<evidence type="ECO:0000313" key="3">
    <source>
        <dbReference type="Proteomes" id="UP000177625"/>
    </source>
</evidence>
<dbReference type="SUPFAM" id="SSF75304">
    <property type="entry name" value="Amidase signature (AS) enzymes"/>
    <property type="match status" value="1"/>
</dbReference>
<proteinExistence type="predicted"/>
<protein>
    <recommendedName>
        <fullName evidence="1">Amidase domain-containing protein</fullName>
    </recommendedName>
</protein>
<dbReference type="InterPro" id="IPR023631">
    <property type="entry name" value="Amidase_dom"/>
</dbReference>
<evidence type="ECO:0000259" key="1">
    <source>
        <dbReference type="Pfam" id="PF01425"/>
    </source>
</evidence>
<dbReference type="AlphaFoldDB" id="A0A1E1MWW9"/>
<reference evidence="3" key="1">
    <citation type="submission" date="2016-03" db="EMBL/GenBank/DDBJ databases">
        <authorList>
            <person name="Guldener U."/>
        </authorList>
    </citation>
    <scope>NUCLEOTIDE SEQUENCE [LARGE SCALE GENOMIC DNA]</scope>
</reference>
<dbReference type="Pfam" id="PF01425">
    <property type="entry name" value="Amidase"/>
    <property type="match status" value="1"/>
</dbReference>
<sequence length="121" mass="12173">MEATAGSTILLGAKLGVESGVARKLRAAGAIILGKTNLSEFSGLRTPKGIGGWSPRGGLIIGAYCENMKTSGSSKRDGSITSPAGREAVIGSKSTVGLVPIEGTIPVSITQDSAGLSRQNC</sequence>